<dbReference type="Proteomes" id="UP000043763">
    <property type="component" value="Unassembled WGS sequence"/>
</dbReference>
<feature type="transmembrane region" description="Helical" evidence="7">
    <location>
        <begin position="144"/>
        <end position="164"/>
    </location>
</feature>
<feature type="domain" description="AlgX/AlgJ SGNH hydrolase-like" evidence="8">
    <location>
        <begin position="272"/>
        <end position="411"/>
    </location>
</feature>
<dbReference type="RefSeq" id="WP_048594981.1">
    <property type="nucleotide sequence ID" value="NZ_CVLB01000001.1"/>
</dbReference>
<dbReference type="InterPro" id="IPR031811">
    <property type="entry name" value="ALGX/ALGJ_SGNH-like"/>
</dbReference>
<comment type="pathway">
    <text evidence="2">Glycan biosynthesis; alginate biosynthesis.</text>
</comment>
<dbReference type="Pfam" id="PF16822">
    <property type="entry name" value="ALGX"/>
    <property type="match status" value="1"/>
</dbReference>
<dbReference type="UniPathway" id="UPA00286"/>
<evidence type="ECO:0000256" key="7">
    <source>
        <dbReference type="SAM" id="Phobius"/>
    </source>
</evidence>
<keyword evidence="7" id="KW-0812">Transmembrane</keyword>
<evidence type="ECO:0000256" key="6">
    <source>
        <dbReference type="ARBA" id="ARBA00022841"/>
    </source>
</evidence>
<comment type="subcellular location">
    <subcellularLocation>
        <location evidence="1">Periplasm</location>
    </subcellularLocation>
</comment>
<protein>
    <recommendedName>
        <fullName evidence="8">AlgX/AlgJ SGNH hydrolase-like domain-containing protein</fullName>
    </recommendedName>
</protein>
<evidence type="ECO:0000256" key="2">
    <source>
        <dbReference type="ARBA" id="ARBA00005182"/>
    </source>
</evidence>
<evidence type="ECO:0000256" key="4">
    <source>
        <dbReference type="ARBA" id="ARBA00022729"/>
    </source>
</evidence>
<evidence type="ECO:0000256" key="1">
    <source>
        <dbReference type="ARBA" id="ARBA00004418"/>
    </source>
</evidence>
<dbReference type="GO" id="GO:0016740">
    <property type="term" value="F:transferase activity"/>
    <property type="evidence" value="ECO:0007669"/>
    <property type="project" value="UniProtKB-KW"/>
</dbReference>
<evidence type="ECO:0000313" key="10">
    <source>
        <dbReference type="Proteomes" id="UP000043763"/>
    </source>
</evidence>
<evidence type="ECO:0000259" key="8">
    <source>
        <dbReference type="Pfam" id="PF16822"/>
    </source>
</evidence>
<reference evidence="10" key="1">
    <citation type="submission" date="2015-04" db="EMBL/GenBank/DDBJ databases">
        <authorList>
            <person name="Mushtaq Mamoona"/>
        </authorList>
    </citation>
    <scope>NUCLEOTIDE SEQUENCE [LARGE SCALE GENOMIC DNA]</scope>
    <source>
        <strain evidence="10">AN4859/03</strain>
    </source>
</reference>
<dbReference type="EMBL" id="CVLB01000001">
    <property type="protein sequence ID" value="CRF33999.1"/>
    <property type="molecule type" value="Genomic_DNA"/>
</dbReference>
<keyword evidence="4" id="KW-0732">Signal</keyword>
<dbReference type="GO" id="GO:0042121">
    <property type="term" value="P:alginic acid biosynthetic process"/>
    <property type="evidence" value="ECO:0007669"/>
    <property type="project" value="UniProtKB-UniPathway"/>
</dbReference>
<feature type="transmembrane region" description="Helical" evidence="7">
    <location>
        <begin position="7"/>
        <end position="26"/>
    </location>
</feature>
<keyword evidence="6" id="KW-0016">Alginate biosynthesis</keyword>
<feature type="transmembrane region" description="Helical" evidence="7">
    <location>
        <begin position="185"/>
        <end position="206"/>
    </location>
</feature>
<keyword evidence="10" id="KW-1185">Reference proteome</keyword>
<sequence length="564" mass="67554">MKKKLIKINLFIICIILAVFFILFILGRFERIGYLSDISLNVEETLKNNSLYTNDLEINDIKEYIFTNNMLTNYVYNFRINYYSKVFRNSDIYGVYLNINSLPNYIKEIKMNEDDGTPFGTLVSYNKLEDEKIDNIKYILRVKYTIFVIIILLISLLLVLIYKFRFIILDFISLIYHIKLFRNRYLYTLIIFLCFLIMPNIIYKIFYDKFDHTNYENRVLSSKPIIDINNLDTYPKLYENYFYDYIPFRNELIQLKNIIDIKIFQNIISDRVILGKDNWLLFKDYHFNAINKYIGLDCSYYTDEELDLVKNNLLNFRNELKKSNIDFILMICPDKEIIYSEYMPNYIKRKRTLTSTDQFIKYMENTDIKIVYPKEELIKYKDKYQLYYKYDTHWNNLGGYIGYSEFMKKININVIPLSNLMILNSGKISGDLAIMANSVKLFSDDNTYMISNYNIKNYSILKGDKHFNSVTISDNNRNKNILFIRDSFLIAMYDYMASYFYKSFIIHRNHINNNDDIINDKPDIVVFETVERDLKNFLFNIVPNTTIIEKINKNLETNSVVTNN</sequence>
<evidence type="ECO:0000256" key="3">
    <source>
        <dbReference type="ARBA" id="ARBA00022679"/>
    </source>
</evidence>
<name>A0A0G4K7Z8_9SPIR</name>
<evidence type="ECO:0000256" key="5">
    <source>
        <dbReference type="ARBA" id="ARBA00022764"/>
    </source>
</evidence>
<dbReference type="OrthoDB" id="175771at2"/>
<evidence type="ECO:0000313" key="9">
    <source>
        <dbReference type="EMBL" id="CRF33999.1"/>
    </source>
</evidence>
<organism evidence="9 10">
    <name type="scientific">Brachyspira suanatina</name>
    <dbReference type="NCBI Taxonomy" id="381802"/>
    <lineage>
        <taxon>Bacteria</taxon>
        <taxon>Pseudomonadati</taxon>
        <taxon>Spirochaetota</taxon>
        <taxon>Spirochaetia</taxon>
        <taxon>Brachyspirales</taxon>
        <taxon>Brachyspiraceae</taxon>
        <taxon>Brachyspira</taxon>
    </lineage>
</organism>
<gene>
    <name evidence="9" type="ORF">BRSU_1807</name>
</gene>
<keyword evidence="5" id="KW-0574">Periplasm</keyword>
<keyword evidence="7" id="KW-1133">Transmembrane helix</keyword>
<keyword evidence="3" id="KW-0808">Transferase</keyword>
<dbReference type="GO" id="GO:0042597">
    <property type="term" value="C:periplasmic space"/>
    <property type="evidence" value="ECO:0007669"/>
    <property type="project" value="UniProtKB-SubCell"/>
</dbReference>
<dbReference type="AlphaFoldDB" id="A0A0G4K7Z8"/>
<keyword evidence="7" id="KW-0472">Membrane</keyword>
<accession>A0A0G4K7Z8</accession>
<proteinExistence type="predicted"/>